<comment type="similarity">
    <text evidence="1">Belongs to the GAMAD family.</text>
</comment>
<dbReference type="Gene3D" id="3.30.450.30">
    <property type="entry name" value="Dynein light chain 2a, cytoplasmic"/>
    <property type="match status" value="1"/>
</dbReference>
<dbReference type="Pfam" id="PF03259">
    <property type="entry name" value="Robl_LC7"/>
    <property type="match status" value="1"/>
</dbReference>
<name>A0ABN8PC84_9CNID</name>
<keyword evidence="4" id="KW-1185">Reference proteome</keyword>
<dbReference type="Proteomes" id="UP001159405">
    <property type="component" value="Unassembled WGS sequence"/>
</dbReference>
<gene>
    <name evidence="3" type="ORF">PLOB_00041367</name>
</gene>
<evidence type="ECO:0000259" key="2">
    <source>
        <dbReference type="SMART" id="SM00960"/>
    </source>
</evidence>
<comment type="caution">
    <text evidence="3">The sequence shown here is derived from an EMBL/GenBank/DDBJ whole genome shotgun (WGS) entry which is preliminary data.</text>
</comment>
<dbReference type="InterPro" id="IPR004942">
    <property type="entry name" value="Roadblock/LAMTOR2_dom"/>
</dbReference>
<protein>
    <recommendedName>
        <fullName evidence="2">Roadblock/LAMTOR2 domain-containing protein</fullName>
    </recommendedName>
</protein>
<proteinExistence type="inferred from homology"/>
<evidence type="ECO:0000256" key="1">
    <source>
        <dbReference type="ARBA" id="ARBA00007191"/>
    </source>
</evidence>
<dbReference type="SMART" id="SM00960">
    <property type="entry name" value="Robl_LC7"/>
    <property type="match status" value="1"/>
</dbReference>
<dbReference type="PANTHER" id="PTHR10779">
    <property type="entry name" value="DYNEIN LIGHT CHAIN ROADBLOCK"/>
    <property type="match status" value="1"/>
</dbReference>
<accession>A0ABN8PC84</accession>
<sequence>MSAAGVEACLKRIQSHKGVVGTIVVNADGIPIKTDLDNANTLQYASACRNLTMLASNTVRDMDPQNELLIVRVSSRKNEMIIAPKEEIADKMSSAIENDTLKIAADITVKCMG</sequence>
<dbReference type="SUPFAM" id="SSF103196">
    <property type="entry name" value="Roadblock/LC7 domain"/>
    <property type="match status" value="1"/>
</dbReference>
<evidence type="ECO:0000313" key="4">
    <source>
        <dbReference type="Proteomes" id="UP001159405"/>
    </source>
</evidence>
<reference evidence="3 4" key="1">
    <citation type="submission" date="2022-05" db="EMBL/GenBank/DDBJ databases">
        <authorList>
            <consortium name="Genoscope - CEA"/>
            <person name="William W."/>
        </authorList>
    </citation>
    <scope>NUCLEOTIDE SEQUENCE [LARGE SCALE GENOMIC DNA]</scope>
</reference>
<evidence type="ECO:0000313" key="3">
    <source>
        <dbReference type="EMBL" id="CAH3140752.1"/>
    </source>
</evidence>
<dbReference type="EMBL" id="CALNXK010000065">
    <property type="protein sequence ID" value="CAH3140752.1"/>
    <property type="molecule type" value="Genomic_DNA"/>
</dbReference>
<organism evidence="3 4">
    <name type="scientific">Porites lobata</name>
    <dbReference type="NCBI Taxonomy" id="104759"/>
    <lineage>
        <taxon>Eukaryota</taxon>
        <taxon>Metazoa</taxon>
        <taxon>Cnidaria</taxon>
        <taxon>Anthozoa</taxon>
        <taxon>Hexacorallia</taxon>
        <taxon>Scleractinia</taxon>
        <taxon>Fungiina</taxon>
        <taxon>Poritidae</taxon>
        <taxon>Porites</taxon>
    </lineage>
</organism>
<feature type="domain" description="Roadblock/LAMTOR2" evidence="2">
    <location>
        <begin position="6"/>
        <end position="89"/>
    </location>
</feature>